<keyword evidence="1" id="KW-0812">Transmembrane</keyword>
<dbReference type="AlphaFoldDB" id="A0A2L1UP77"/>
<keyword evidence="1" id="KW-1133">Transmembrane helix</keyword>
<feature type="transmembrane region" description="Helical" evidence="1">
    <location>
        <begin position="7"/>
        <end position="28"/>
    </location>
</feature>
<accession>A0A2L1UP77</accession>
<keyword evidence="1" id="KW-0472">Membrane</keyword>
<sequence length="124" mass="14067">MAFLRKLIAPLFCCIMFIIIFISLKNSWIAVRDITPGPEYGLLLFLLPGLLTGLFYRDSAIVSSFLGALISVPVCTLLRMAFYPRVRPLVQEVAYATSAIFWCVLGAMLIQLLFTAYKQFKQHR</sequence>
<dbReference type="EMBL" id="CP019062">
    <property type="protein sequence ID" value="AVF34725.1"/>
    <property type="molecule type" value="Genomic_DNA"/>
</dbReference>
<evidence type="ECO:0000313" key="3">
    <source>
        <dbReference type="Proteomes" id="UP000239197"/>
    </source>
</evidence>
<gene>
    <name evidence="2" type="ORF">BV494_07170</name>
</gene>
<dbReference type="Pfam" id="PF11045">
    <property type="entry name" value="YbjM"/>
    <property type="match status" value="1"/>
</dbReference>
<dbReference type="GO" id="GO:0016020">
    <property type="term" value="C:membrane"/>
    <property type="evidence" value="ECO:0007669"/>
    <property type="project" value="InterPro"/>
</dbReference>
<dbReference type="OrthoDB" id="6540266at2"/>
<evidence type="ECO:0000313" key="2">
    <source>
        <dbReference type="EMBL" id="AVF34725.1"/>
    </source>
</evidence>
<dbReference type="InterPro" id="IPR020368">
    <property type="entry name" value="Uncharacterised_YbjM"/>
</dbReference>
<name>A0A2L1UP77_9GAMM</name>
<feature type="transmembrane region" description="Helical" evidence="1">
    <location>
        <begin position="63"/>
        <end position="82"/>
    </location>
</feature>
<evidence type="ECO:0000256" key="1">
    <source>
        <dbReference type="SAM" id="Phobius"/>
    </source>
</evidence>
<organism evidence="2 3">
    <name type="scientific">Rahnella sikkimica</name>
    <dbReference type="NCBI Taxonomy" id="1805933"/>
    <lineage>
        <taxon>Bacteria</taxon>
        <taxon>Pseudomonadati</taxon>
        <taxon>Pseudomonadota</taxon>
        <taxon>Gammaproteobacteria</taxon>
        <taxon>Enterobacterales</taxon>
        <taxon>Yersiniaceae</taxon>
        <taxon>Rahnella</taxon>
    </lineage>
</organism>
<proteinExistence type="predicted"/>
<evidence type="ECO:0008006" key="4">
    <source>
        <dbReference type="Google" id="ProtNLM"/>
    </source>
</evidence>
<dbReference type="KEGG" id="rox:BV494_07170"/>
<keyword evidence="3" id="KW-1185">Reference proteome</keyword>
<feature type="transmembrane region" description="Helical" evidence="1">
    <location>
        <begin position="40"/>
        <end position="56"/>
    </location>
</feature>
<feature type="transmembrane region" description="Helical" evidence="1">
    <location>
        <begin position="94"/>
        <end position="117"/>
    </location>
</feature>
<dbReference type="Proteomes" id="UP000239197">
    <property type="component" value="Chromosome"/>
</dbReference>
<reference evidence="3" key="1">
    <citation type="submission" date="2017-01" db="EMBL/GenBank/DDBJ databases">
        <title>Genome sequence of Rouxiella sp. ERMR1:05.</title>
        <authorList>
            <person name="Kumar R."/>
            <person name="Singh D."/>
            <person name="Kumar S."/>
        </authorList>
    </citation>
    <scope>NUCLEOTIDE SEQUENCE [LARGE SCALE GENOMIC DNA]</scope>
    <source>
        <strain evidence="3">ERMR1:05</strain>
    </source>
</reference>
<protein>
    <recommendedName>
        <fullName evidence="4">Inner membrane protein</fullName>
    </recommendedName>
</protein>
<dbReference type="RefSeq" id="WP_104922244.1">
    <property type="nucleotide sequence ID" value="NZ_CP019062.1"/>
</dbReference>